<gene>
    <name evidence="1" type="ORF">FUA24_13220</name>
</gene>
<comment type="caution">
    <text evidence="1">The sequence shown here is derived from an EMBL/GenBank/DDBJ whole genome shotgun (WGS) entry which is preliminary data.</text>
</comment>
<evidence type="ECO:0000313" key="2">
    <source>
        <dbReference type="Proteomes" id="UP000323930"/>
    </source>
</evidence>
<proteinExistence type="predicted"/>
<name>A0A5D0HSP5_9FLAO</name>
<keyword evidence="2" id="KW-1185">Reference proteome</keyword>
<dbReference type="Proteomes" id="UP000323930">
    <property type="component" value="Unassembled WGS sequence"/>
</dbReference>
<dbReference type="RefSeq" id="WP_148543071.1">
    <property type="nucleotide sequence ID" value="NZ_VSDQ01000679.1"/>
</dbReference>
<sequence>MKRSSIIILICAFSSQMIQAQQKRKIIFSATFVEKNLKEVGLSEEQWKTFYKLTYKLTDDIVKLRKETGITKELIEKRDEVYKDMKKDPDIKPEEYMAEMGRRLGLTKKELRGFSDPELWKKQFNKDINNLLTQEQKEKYQAVKKAKKKKK</sequence>
<dbReference type="EMBL" id="VSDQ01000679">
    <property type="protein sequence ID" value="TYA74285.1"/>
    <property type="molecule type" value="Genomic_DNA"/>
</dbReference>
<reference evidence="1 2" key="1">
    <citation type="submission" date="2019-08" db="EMBL/GenBank/DDBJ databases">
        <title>Seonamhaeicola sediminis sp. nov., isolated from marine sediment.</title>
        <authorList>
            <person name="Cao W.R."/>
        </authorList>
    </citation>
    <scope>NUCLEOTIDE SEQUENCE [LARGE SCALE GENOMIC DNA]</scope>
    <source>
        <strain evidence="1 2">B011</strain>
    </source>
</reference>
<evidence type="ECO:0000313" key="1">
    <source>
        <dbReference type="EMBL" id="TYA74285.1"/>
    </source>
</evidence>
<protein>
    <submittedName>
        <fullName evidence="1">Uncharacterized protein</fullName>
    </submittedName>
</protein>
<accession>A0A5D0HSP5</accession>
<organism evidence="1 2">
    <name type="scientific">Seonamhaeicola marinus</name>
    <dbReference type="NCBI Taxonomy" id="1912246"/>
    <lineage>
        <taxon>Bacteria</taxon>
        <taxon>Pseudomonadati</taxon>
        <taxon>Bacteroidota</taxon>
        <taxon>Flavobacteriia</taxon>
        <taxon>Flavobacteriales</taxon>
        <taxon>Flavobacteriaceae</taxon>
    </lineage>
</organism>
<dbReference type="AlphaFoldDB" id="A0A5D0HSP5"/>